<protein>
    <submittedName>
        <fullName evidence="3">Dihydroorotase family protein</fullName>
    </submittedName>
</protein>
<dbReference type="SUPFAM" id="SSF51338">
    <property type="entry name" value="Composite domain of metallo-dependent hydrolases"/>
    <property type="match status" value="1"/>
</dbReference>
<evidence type="ECO:0000256" key="1">
    <source>
        <dbReference type="ARBA" id="ARBA00022975"/>
    </source>
</evidence>
<evidence type="ECO:0000313" key="4">
    <source>
        <dbReference type="Proteomes" id="UP001597073"/>
    </source>
</evidence>
<dbReference type="SUPFAM" id="SSF51556">
    <property type="entry name" value="Metallo-dependent hydrolases"/>
    <property type="match status" value="1"/>
</dbReference>
<dbReference type="NCBIfam" id="TIGR00857">
    <property type="entry name" value="pyrC_multi"/>
    <property type="match status" value="1"/>
</dbReference>
<dbReference type="InterPro" id="IPR024403">
    <property type="entry name" value="DHOase_cat"/>
</dbReference>
<dbReference type="RefSeq" id="WP_377145842.1">
    <property type="nucleotide sequence ID" value="NZ_JBHTIA010000026.1"/>
</dbReference>
<dbReference type="Gene3D" id="2.30.40.10">
    <property type="entry name" value="Urease, subunit C, domain 1"/>
    <property type="match status" value="1"/>
</dbReference>
<evidence type="ECO:0000313" key="3">
    <source>
        <dbReference type="EMBL" id="MFD0767242.1"/>
    </source>
</evidence>
<reference evidence="4" key="1">
    <citation type="journal article" date="2019" name="Int. J. Syst. Evol. Microbiol.">
        <title>The Global Catalogue of Microorganisms (GCM) 10K type strain sequencing project: providing services to taxonomists for standard genome sequencing and annotation.</title>
        <authorList>
            <consortium name="The Broad Institute Genomics Platform"/>
            <consortium name="The Broad Institute Genome Sequencing Center for Infectious Disease"/>
            <person name="Wu L."/>
            <person name="Ma J."/>
        </authorList>
    </citation>
    <scope>NUCLEOTIDE SEQUENCE [LARGE SCALE GENOMIC DNA]</scope>
    <source>
        <strain evidence="4">CCUG 60742</strain>
    </source>
</reference>
<dbReference type="InterPro" id="IPR050138">
    <property type="entry name" value="DHOase/Allantoinase_Hydrolase"/>
</dbReference>
<dbReference type="PANTHER" id="PTHR43668:SF2">
    <property type="entry name" value="ALLANTOINASE"/>
    <property type="match status" value="1"/>
</dbReference>
<accession>A0ABW2ZLY4</accession>
<dbReference type="PANTHER" id="PTHR43668">
    <property type="entry name" value="ALLANTOINASE"/>
    <property type="match status" value="1"/>
</dbReference>
<keyword evidence="4" id="KW-1185">Reference proteome</keyword>
<sequence length="417" mass="45129">MNLLIKSATVVDPASPFHNKVADILIEKGIITQIAKSIDSDVKSVDAKGYYVSPGFLDLNCNVGELGLEVKEDLQTGTAAAAAGGFTGIALMPNTQPPVHSKAEVEYLLNRAKGNLVDIYPLGAISHKRDGKDMAEMFDMYKSGAKAFTDGNRPVQDAGLMERALLYVQNFGAKVISYPEDTSIAGKAKVNEGVVSTMLGMKGIPALAEELMIARDLYLAEDTNSEIHFTTISTEHAVELIREAKRKGVKVTCDVAAHNLVLTDEALMGFDSLYKVKPPLRTQKDVDALIAGLKDGTIDAIVSQHTPHEIEFKDVEFEVAEYGIIGLQTAFSLALQAGLTAEQIVQKLSVNPRKILNIDVPTLTEGAVANLVVFATDGEWEYNRAVNRSKSYNSPFLSTNLKGKVLLSCNNNQISKN</sequence>
<dbReference type="InterPro" id="IPR011059">
    <property type="entry name" value="Metal-dep_hydrolase_composite"/>
</dbReference>
<feature type="domain" description="Dihydroorotase catalytic" evidence="2">
    <location>
        <begin position="52"/>
        <end position="235"/>
    </location>
</feature>
<dbReference type="Gene3D" id="3.20.20.140">
    <property type="entry name" value="Metal-dependent hydrolases"/>
    <property type="match status" value="1"/>
</dbReference>
<dbReference type="EMBL" id="JBHTIA010000026">
    <property type="protein sequence ID" value="MFD0767242.1"/>
    <property type="molecule type" value="Genomic_DNA"/>
</dbReference>
<dbReference type="InterPro" id="IPR004722">
    <property type="entry name" value="DHOase"/>
</dbReference>
<evidence type="ECO:0000259" key="2">
    <source>
        <dbReference type="Pfam" id="PF12890"/>
    </source>
</evidence>
<gene>
    <name evidence="3" type="ORF">ACFQZI_20470</name>
</gene>
<dbReference type="Pfam" id="PF12890">
    <property type="entry name" value="DHOase"/>
    <property type="match status" value="1"/>
</dbReference>
<name>A0ABW2ZLY4_9SPHI</name>
<keyword evidence="1" id="KW-0665">Pyrimidine biosynthesis</keyword>
<proteinExistence type="predicted"/>
<dbReference type="Proteomes" id="UP001597073">
    <property type="component" value="Unassembled WGS sequence"/>
</dbReference>
<organism evidence="3 4">
    <name type="scientific">Mucilaginibacter lutimaris</name>
    <dbReference type="NCBI Taxonomy" id="931629"/>
    <lineage>
        <taxon>Bacteria</taxon>
        <taxon>Pseudomonadati</taxon>
        <taxon>Bacteroidota</taxon>
        <taxon>Sphingobacteriia</taxon>
        <taxon>Sphingobacteriales</taxon>
        <taxon>Sphingobacteriaceae</taxon>
        <taxon>Mucilaginibacter</taxon>
    </lineage>
</organism>
<dbReference type="CDD" id="cd01317">
    <property type="entry name" value="DHOase_IIa"/>
    <property type="match status" value="1"/>
</dbReference>
<dbReference type="InterPro" id="IPR032466">
    <property type="entry name" value="Metal_Hydrolase"/>
</dbReference>
<comment type="caution">
    <text evidence="3">The sequence shown here is derived from an EMBL/GenBank/DDBJ whole genome shotgun (WGS) entry which is preliminary data.</text>
</comment>